<organism evidence="1 2">
    <name type="scientific">Flavobacterium cerinum</name>
    <dbReference type="NCBI Taxonomy" id="2502784"/>
    <lineage>
        <taxon>Bacteria</taxon>
        <taxon>Pseudomonadati</taxon>
        <taxon>Bacteroidota</taxon>
        <taxon>Flavobacteriia</taxon>
        <taxon>Flavobacteriales</taxon>
        <taxon>Flavobacteriaceae</taxon>
        <taxon>Flavobacterium</taxon>
    </lineage>
</organism>
<dbReference type="RefSeq" id="WP_256551049.1">
    <property type="nucleotide sequence ID" value="NZ_CP101751.1"/>
</dbReference>
<gene>
    <name evidence="1" type="ORF">NOX80_17220</name>
</gene>
<dbReference type="Proteomes" id="UP001059844">
    <property type="component" value="Chromosome"/>
</dbReference>
<accession>A0ABY5IT67</accession>
<evidence type="ECO:0000313" key="1">
    <source>
        <dbReference type="EMBL" id="UUC45352.1"/>
    </source>
</evidence>
<reference evidence="1" key="1">
    <citation type="submission" date="2022-07" db="EMBL/GenBank/DDBJ databases">
        <title>Isolation, identification, and degradation of a PFOSA degrading strain from sewage treatment plant.</title>
        <authorList>
            <person name="Zhang L."/>
            <person name="Huo Y."/>
        </authorList>
    </citation>
    <scope>NUCLEOTIDE SEQUENCE</scope>
    <source>
        <strain evidence="1">C1</strain>
    </source>
</reference>
<proteinExistence type="predicted"/>
<evidence type="ECO:0000313" key="2">
    <source>
        <dbReference type="Proteomes" id="UP001059844"/>
    </source>
</evidence>
<evidence type="ECO:0008006" key="3">
    <source>
        <dbReference type="Google" id="ProtNLM"/>
    </source>
</evidence>
<protein>
    <recommendedName>
        <fullName evidence="3">Bacteriocin</fullName>
    </recommendedName>
</protein>
<keyword evidence="2" id="KW-1185">Reference proteome</keyword>
<sequence length="57" mass="6468">MKKLESLKKELFTREEMKTIKGGLIYADFTKTKCKGIVTNLPDGTREQDCGDDDNVD</sequence>
<dbReference type="EMBL" id="CP101751">
    <property type="protein sequence ID" value="UUC45352.1"/>
    <property type="molecule type" value="Genomic_DNA"/>
</dbReference>
<name>A0ABY5IT67_9FLAO</name>